<evidence type="ECO:0000313" key="3">
    <source>
        <dbReference type="Proteomes" id="UP000189800"/>
    </source>
</evidence>
<feature type="region of interest" description="Disordered" evidence="1">
    <location>
        <begin position="1"/>
        <end position="21"/>
    </location>
</feature>
<evidence type="ECO:0000256" key="1">
    <source>
        <dbReference type="SAM" id="MobiDB-lite"/>
    </source>
</evidence>
<evidence type="ECO:0000313" key="2">
    <source>
        <dbReference type="EMBL" id="OOS21294.1"/>
    </source>
</evidence>
<dbReference type="EMBL" id="MUYU01000032">
    <property type="protein sequence ID" value="OOS21294.1"/>
    <property type="molecule type" value="Genomic_DNA"/>
</dbReference>
<comment type="caution">
    <text evidence="2">The sequence shown here is derived from an EMBL/GenBank/DDBJ whole genome shotgun (WGS) entry which is preliminary data.</text>
</comment>
<organism evidence="2 3">
    <name type="scientific">Moraxella pluranimalium</name>
    <dbReference type="NCBI Taxonomy" id="470453"/>
    <lineage>
        <taxon>Bacteria</taxon>
        <taxon>Pseudomonadati</taxon>
        <taxon>Pseudomonadota</taxon>
        <taxon>Gammaproteobacteria</taxon>
        <taxon>Moraxellales</taxon>
        <taxon>Moraxellaceae</taxon>
        <taxon>Moraxella</taxon>
    </lineage>
</organism>
<name>A0A1T0CG46_9GAMM</name>
<proteinExistence type="predicted"/>
<sequence length="506" mass="57665">MSYNKINTTKNGQKFTPVPPQKTGVENGHLVTIRNNERYAKYWACGDLRKDFVITQHRQKIYALQGKSAKILAPIFYEKNGIQKQTHRVVHCTHRRISAENGVFVYVNTETAKAQYGNLMLCGSVWTCPKCANRITTARSAEVLQAIKGAPAFGFLTLTTPHHKAMPLAYLLAMQAQAKEIFYRSHRVRRMLALLGVHGRITATECTYGEVNGWHPHYHALLFLDRPVSYDHVIPFMPHKIWTPAPCKNRHCFGEPAWRFDEIPNQIFFVDFVALARDELAHQWINACHDAGMDNLPTVKHGLDLQAITDAKAMAKIADYMTKYGCMPAPTDGDGMGRINNELTKWHSKTKVRTAGEPLTGLTPFEILSMADTDNPNCPYSRLWIEFANAFKGKRQLDWSAKLKERYGIGEQSDDDIVNATDEKAEQVFEITYTVWRLICQRNERTKPLELAEQDYQDNGSRLYDYCIDVLIDHIEQCKVNDLTPCPYVMRDINNLLQISPLDVAA</sequence>
<dbReference type="RefSeq" id="WP_078254957.1">
    <property type="nucleotide sequence ID" value="NZ_MUYU01000032.1"/>
</dbReference>
<dbReference type="OrthoDB" id="8566616at2"/>
<gene>
    <name evidence="2" type="ORF">B0680_10030</name>
</gene>
<dbReference type="Proteomes" id="UP000189800">
    <property type="component" value="Unassembled WGS sequence"/>
</dbReference>
<reference evidence="2 3" key="1">
    <citation type="submission" date="2017-02" db="EMBL/GenBank/DDBJ databases">
        <title>Draft genome sequence of Moraxella pluranimalium CCUG 54913T type strain.</title>
        <authorList>
            <person name="Salva-Serra F."/>
            <person name="Engstrom-Jakobsson H."/>
            <person name="Thorell K."/>
            <person name="Jaen-Luchoro D."/>
            <person name="Gonzales-Siles L."/>
            <person name="Karlsson R."/>
            <person name="Yazdan S."/>
            <person name="Boulund F."/>
            <person name="Johnning A."/>
            <person name="Engstrand L."/>
            <person name="Kristiansson E."/>
            <person name="Moore E."/>
        </authorList>
    </citation>
    <scope>NUCLEOTIDE SEQUENCE [LARGE SCALE GENOMIC DNA]</scope>
    <source>
        <strain evidence="2 3">CCUG 54913</strain>
    </source>
</reference>
<keyword evidence="3" id="KW-1185">Reference proteome</keyword>
<dbReference type="AlphaFoldDB" id="A0A1T0CG46"/>
<accession>A0A1T0CG46</accession>
<feature type="compositionally biased region" description="Polar residues" evidence="1">
    <location>
        <begin position="1"/>
        <end position="14"/>
    </location>
</feature>
<evidence type="ECO:0008006" key="4">
    <source>
        <dbReference type="Google" id="ProtNLM"/>
    </source>
</evidence>
<protein>
    <recommendedName>
        <fullName evidence="4">Replication protein</fullName>
    </recommendedName>
</protein>